<name>A0ABX2R7C7_9THEO</name>
<gene>
    <name evidence="3" type="ORF">HDG70_000772</name>
</gene>
<dbReference type="Pfam" id="PF14620">
    <property type="entry name" value="YPEB_PepSY1-2"/>
    <property type="match status" value="1"/>
</dbReference>
<dbReference type="Proteomes" id="UP000604066">
    <property type="component" value="Unassembled WGS sequence"/>
</dbReference>
<dbReference type="EMBL" id="JACCBS010000001">
    <property type="protein sequence ID" value="NYE57066.1"/>
    <property type="molecule type" value="Genomic_DNA"/>
</dbReference>
<dbReference type="RefSeq" id="WP_028052323.1">
    <property type="nucleotide sequence ID" value="NZ_ATYG01000018.1"/>
</dbReference>
<evidence type="ECO:0000259" key="2">
    <source>
        <dbReference type="Pfam" id="PF20769"/>
    </source>
</evidence>
<evidence type="ECO:0000259" key="1">
    <source>
        <dbReference type="Pfam" id="PF14620"/>
    </source>
</evidence>
<accession>A0ABX2R7C7</accession>
<organism evidence="3 4">
    <name type="scientific">Carboxydothermus ferrireducens DSM 11255</name>
    <dbReference type="NCBI Taxonomy" id="1119529"/>
    <lineage>
        <taxon>Bacteria</taxon>
        <taxon>Bacillati</taxon>
        <taxon>Bacillota</taxon>
        <taxon>Clostridia</taxon>
        <taxon>Thermoanaerobacterales</taxon>
        <taxon>Thermoanaerobacteraceae</taxon>
        <taxon>Carboxydothermus</taxon>
    </lineage>
</organism>
<dbReference type="Pfam" id="PF20769">
    <property type="entry name" value="YPEB_N"/>
    <property type="match status" value="1"/>
</dbReference>
<sequence>MKRTIAVILGSLLLVGVFIWGYDQSQKKNRLYWELNSQYRRAFEELYGHSKTLEAQVGKTLVSMSLQQNLKQAAKGWRQAYAVVEDLGQLPVTTFSLEKTKAFYNQVGDFTYTVAIKDTEGKSLSPEERKTLATYYNELKKINNKLEKAVDILKNQPIMITKETKLYSLREDLMPEAIVNALRDVENNVLDLRNKKVAYEGDFVNINPYPLGIKGKPVSMIEAKTIIKDFLGQEAAGRMILPVTRVNGLIPTYLYEVIDRQAKTKIYYNVSVNGGKILSFLTTRPTTSPSLTVNECVQKAKKYLLKFGFGNIEPTEIDKIDNELSITFVSKVGDILYYPKVIKVKVGMDKGDVTAFEGTQYYMYDRPRPLNKLLLTEAKAKKNINPHLKILRTRKAVILNDRNQEILTYEFLGELLGEKYLIYVNTETGKEEKIVRLKEFKITPAKDAETVFNYE</sequence>
<feature type="domain" description="Sporulation protein YpeB PepSY1 and PepSY2" evidence="1">
    <location>
        <begin position="180"/>
        <end position="370"/>
    </location>
</feature>
<evidence type="ECO:0000313" key="4">
    <source>
        <dbReference type="Proteomes" id="UP000604066"/>
    </source>
</evidence>
<proteinExistence type="predicted"/>
<dbReference type="NCBIfam" id="TIGR02889">
    <property type="entry name" value="spore_YpeB"/>
    <property type="match status" value="1"/>
</dbReference>
<reference evidence="3 4" key="1">
    <citation type="submission" date="2020-07" db="EMBL/GenBank/DDBJ databases">
        <title>Genomic Encyclopedia of Type Strains, Phase III (KMG-III): the genomes of soil and plant-associated and newly described type strains.</title>
        <authorList>
            <person name="Whitman W."/>
        </authorList>
    </citation>
    <scope>NUCLEOTIDE SEQUENCE [LARGE SCALE GENOMIC DNA]</scope>
    <source>
        <strain evidence="3 4">DSM 11255</strain>
    </source>
</reference>
<dbReference type="InterPro" id="IPR048402">
    <property type="entry name" value="YpeB_N"/>
</dbReference>
<feature type="domain" description="Sporulation protein YpeB N-terminal" evidence="2">
    <location>
        <begin position="27"/>
        <end position="160"/>
    </location>
</feature>
<evidence type="ECO:0000313" key="3">
    <source>
        <dbReference type="EMBL" id="NYE57066.1"/>
    </source>
</evidence>
<dbReference type="InterPro" id="IPR014239">
    <property type="entry name" value="YpeB_PepSY1-2"/>
</dbReference>
<protein>
    <submittedName>
        <fullName evidence="3">Spore germination protein</fullName>
    </submittedName>
</protein>
<keyword evidence="4" id="KW-1185">Reference proteome</keyword>
<comment type="caution">
    <text evidence="3">The sequence shown here is derived from an EMBL/GenBank/DDBJ whole genome shotgun (WGS) entry which is preliminary data.</text>
</comment>